<dbReference type="KEGG" id="aprs:BI364_09105"/>
<dbReference type="InterPro" id="IPR050238">
    <property type="entry name" value="DNA_Rep/Repair_Clamp_Loader"/>
</dbReference>
<dbReference type="GO" id="GO:0008408">
    <property type="term" value="F:3'-5' exonuclease activity"/>
    <property type="evidence" value="ECO:0007669"/>
    <property type="project" value="InterPro"/>
</dbReference>
<dbReference type="EC" id="2.7.7.7" evidence="1"/>
<keyword evidence="5" id="KW-0235">DNA replication</keyword>
<dbReference type="GO" id="GO:0003887">
    <property type="term" value="F:DNA-directed DNA polymerase activity"/>
    <property type="evidence" value="ECO:0007669"/>
    <property type="project" value="UniProtKB-KW"/>
</dbReference>
<comment type="catalytic activity">
    <reaction evidence="7">
        <text>DNA(n) + a 2'-deoxyribonucleoside 5'-triphosphate = DNA(n+1) + diphosphate</text>
        <dbReference type="Rhea" id="RHEA:22508"/>
        <dbReference type="Rhea" id="RHEA-COMP:17339"/>
        <dbReference type="Rhea" id="RHEA-COMP:17340"/>
        <dbReference type="ChEBI" id="CHEBI:33019"/>
        <dbReference type="ChEBI" id="CHEBI:61560"/>
        <dbReference type="ChEBI" id="CHEBI:173112"/>
        <dbReference type="EC" id="2.7.7.7"/>
    </reaction>
</comment>
<dbReference type="GO" id="GO:0003677">
    <property type="term" value="F:DNA binding"/>
    <property type="evidence" value="ECO:0007669"/>
    <property type="project" value="InterPro"/>
</dbReference>
<gene>
    <name evidence="9" type="ORF">BI364_09105</name>
</gene>
<dbReference type="NCBIfam" id="TIGR00678">
    <property type="entry name" value="holB"/>
    <property type="match status" value="1"/>
</dbReference>
<evidence type="ECO:0000313" key="10">
    <source>
        <dbReference type="Proteomes" id="UP000095401"/>
    </source>
</evidence>
<accession>A0A1D8INP7</accession>
<evidence type="ECO:0000256" key="7">
    <source>
        <dbReference type="ARBA" id="ARBA00049244"/>
    </source>
</evidence>
<evidence type="ECO:0000256" key="4">
    <source>
        <dbReference type="ARBA" id="ARBA00022695"/>
    </source>
</evidence>
<evidence type="ECO:0000256" key="5">
    <source>
        <dbReference type="ARBA" id="ARBA00022705"/>
    </source>
</evidence>
<dbReference type="PANTHER" id="PTHR11669">
    <property type="entry name" value="REPLICATION FACTOR C / DNA POLYMERASE III GAMMA-TAU SUBUNIT"/>
    <property type="match status" value="1"/>
</dbReference>
<evidence type="ECO:0000313" key="9">
    <source>
        <dbReference type="EMBL" id="AOU98096.1"/>
    </source>
</evidence>
<feature type="domain" description="DNA polymerase III delta subunit C-terminal" evidence="8">
    <location>
        <begin position="212"/>
        <end position="320"/>
    </location>
</feature>
<sequence length="326" mass="35404">MSDAPYPWQRQQWSQLQAQIAQGRLPHALLLSGIPGLGKMAFALSLTQAILCEQPTGEGRACGVCRSCQLYVAGTHPDRLLVQPESPDKPIRIDAVRGLIEFLTFSPSLKSRRVVVVQPADALNVFAANSLLKTLEEPASAALLMLVTDRPTRLPATVRSRCQSLRFGAPAVAETRVWLNERLGEAGRATVALARANGAPLAALEYADEAGLKQRARLIEGLGQLVKGRADVGELADELADTISRTLLDTLAAWLRDLIRVGNGAGVRENPDFERELLACREGLDLARLFECLDQTQRLHGLLGNGLNAALQLEALLIRYRAAVKQ</sequence>
<evidence type="ECO:0000256" key="1">
    <source>
        <dbReference type="ARBA" id="ARBA00012417"/>
    </source>
</evidence>
<keyword evidence="4" id="KW-0548">Nucleotidyltransferase</keyword>
<keyword evidence="3" id="KW-0808">Transferase</keyword>
<keyword evidence="6" id="KW-0239">DNA-directed DNA polymerase</keyword>
<evidence type="ECO:0000259" key="8">
    <source>
        <dbReference type="Pfam" id="PF09115"/>
    </source>
</evidence>
<protein>
    <recommendedName>
        <fullName evidence="2">DNA polymerase III subunit delta'</fullName>
        <ecNumber evidence="1">2.7.7.7</ecNumber>
    </recommendedName>
</protein>
<evidence type="ECO:0000256" key="3">
    <source>
        <dbReference type="ARBA" id="ARBA00022679"/>
    </source>
</evidence>
<dbReference type="GO" id="GO:0009360">
    <property type="term" value="C:DNA polymerase III complex"/>
    <property type="evidence" value="ECO:0007669"/>
    <property type="project" value="InterPro"/>
</dbReference>
<reference evidence="10" key="1">
    <citation type="submission" date="2016-09" db="EMBL/GenBank/DDBJ databases">
        <title>Acidihalobacter prosperus F5.</title>
        <authorList>
            <person name="Khaleque H.N."/>
            <person name="Ramsay J.P."/>
            <person name="Kaksonen A.H."/>
            <person name="Boxall N.J."/>
            <person name="Watkin E.L.J."/>
        </authorList>
    </citation>
    <scope>NUCLEOTIDE SEQUENCE [LARGE SCALE GENOMIC DNA]</scope>
    <source>
        <strain evidence="10">F5</strain>
    </source>
</reference>
<dbReference type="AlphaFoldDB" id="A0A1D8INP7"/>
<dbReference type="InterPro" id="IPR015199">
    <property type="entry name" value="DNA_pol_III_delta_C"/>
</dbReference>
<evidence type="ECO:0000256" key="2">
    <source>
        <dbReference type="ARBA" id="ARBA00014363"/>
    </source>
</evidence>
<dbReference type="Gene3D" id="3.40.50.300">
    <property type="entry name" value="P-loop containing nucleotide triphosphate hydrolases"/>
    <property type="match status" value="1"/>
</dbReference>
<dbReference type="EMBL" id="CP017415">
    <property type="protein sequence ID" value="AOU98096.1"/>
    <property type="molecule type" value="Genomic_DNA"/>
</dbReference>
<dbReference type="NCBIfam" id="NF004310">
    <property type="entry name" value="PRK05707.1"/>
    <property type="match status" value="1"/>
</dbReference>
<proteinExistence type="predicted"/>
<dbReference type="InterPro" id="IPR004622">
    <property type="entry name" value="DNA_pol_HolB"/>
</dbReference>
<dbReference type="SUPFAM" id="SSF52540">
    <property type="entry name" value="P-loop containing nucleoside triphosphate hydrolases"/>
    <property type="match status" value="1"/>
</dbReference>
<dbReference type="Pfam" id="PF13177">
    <property type="entry name" value="DNA_pol3_delta2"/>
    <property type="match status" value="1"/>
</dbReference>
<dbReference type="InterPro" id="IPR027417">
    <property type="entry name" value="P-loop_NTPase"/>
</dbReference>
<dbReference type="RefSeq" id="WP_070078472.1">
    <property type="nucleotide sequence ID" value="NZ_CP017415.1"/>
</dbReference>
<dbReference type="PANTHER" id="PTHR11669:SF8">
    <property type="entry name" value="DNA POLYMERASE III SUBUNIT DELTA"/>
    <property type="match status" value="1"/>
</dbReference>
<organism evidence="9 10">
    <name type="scientific">Acidihalobacter yilgarnensis</name>
    <dbReference type="NCBI Taxonomy" id="2819280"/>
    <lineage>
        <taxon>Bacteria</taxon>
        <taxon>Pseudomonadati</taxon>
        <taxon>Pseudomonadota</taxon>
        <taxon>Gammaproteobacteria</taxon>
        <taxon>Chromatiales</taxon>
        <taxon>Ectothiorhodospiraceae</taxon>
        <taxon>Acidihalobacter</taxon>
    </lineage>
</organism>
<dbReference type="GO" id="GO:0006261">
    <property type="term" value="P:DNA-templated DNA replication"/>
    <property type="evidence" value="ECO:0007669"/>
    <property type="project" value="TreeGrafter"/>
</dbReference>
<evidence type="ECO:0000256" key="6">
    <source>
        <dbReference type="ARBA" id="ARBA00022932"/>
    </source>
</evidence>
<name>A0A1D8INP7_9GAMM</name>
<dbReference type="Pfam" id="PF09115">
    <property type="entry name" value="DNApol3-delta_C"/>
    <property type="match status" value="1"/>
</dbReference>
<keyword evidence="10" id="KW-1185">Reference proteome</keyword>
<dbReference type="Proteomes" id="UP000095401">
    <property type="component" value="Chromosome"/>
</dbReference>